<accession>A0A853QWG6</accession>
<dbReference type="SUPFAM" id="SSF50494">
    <property type="entry name" value="Trypsin-like serine proteases"/>
    <property type="match status" value="1"/>
</dbReference>
<dbReference type="RefSeq" id="WP_017044892.1">
    <property type="nucleotide sequence ID" value="NZ_AJYS02000266.1"/>
</dbReference>
<dbReference type="Pfam" id="PF00089">
    <property type="entry name" value="Trypsin"/>
    <property type="match status" value="2"/>
</dbReference>
<feature type="domain" description="Peptidase S1" evidence="3">
    <location>
        <begin position="16"/>
        <end position="317"/>
    </location>
</feature>
<gene>
    <name evidence="4" type="ORF">A1QS_10630</name>
</gene>
<dbReference type="PROSITE" id="PS00135">
    <property type="entry name" value="TRYPSIN_SER"/>
    <property type="match status" value="1"/>
</dbReference>
<proteinExistence type="inferred from homology"/>
<dbReference type="InterPro" id="IPR043504">
    <property type="entry name" value="Peptidase_S1_PA_chymotrypsin"/>
</dbReference>
<evidence type="ECO:0000256" key="2">
    <source>
        <dbReference type="ARBA" id="ARBA00023157"/>
    </source>
</evidence>
<dbReference type="GO" id="GO:0004252">
    <property type="term" value="F:serine-type endopeptidase activity"/>
    <property type="evidence" value="ECO:0007669"/>
    <property type="project" value="InterPro"/>
</dbReference>
<keyword evidence="2" id="KW-1015">Disulfide bond</keyword>
<dbReference type="AlphaFoldDB" id="A0A853QWG6"/>
<dbReference type="GO" id="GO:0006508">
    <property type="term" value="P:proteolysis"/>
    <property type="evidence" value="ECO:0007669"/>
    <property type="project" value="InterPro"/>
</dbReference>
<dbReference type="InterPro" id="IPR009003">
    <property type="entry name" value="Peptidase_S1_PA"/>
</dbReference>
<evidence type="ECO:0000313" key="5">
    <source>
        <dbReference type="Proteomes" id="UP000094808"/>
    </source>
</evidence>
<evidence type="ECO:0000313" key="4">
    <source>
        <dbReference type="EMBL" id="OEE31654.1"/>
    </source>
</evidence>
<name>A0A853QWG6_9VIBR</name>
<evidence type="ECO:0000259" key="3">
    <source>
        <dbReference type="PROSITE" id="PS50240"/>
    </source>
</evidence>
<dbReference type="InterPro" id="IPR001314">
    <property type="entry name" value="Peptidase_S1A"/>
</dbReference>
<protein>
    <submittedName>
        <fullName evidence="4">Trypsin</fullName>
    </submittedName>
</protein>
<dbReference type="InterPro" id="IPR033116">
    <property type="entry name" value="TRYPSIN_SER"/>
</dbReference>
<dbReference type="PANTHER" id="PTHR24276:SF98">
    <property type="entry name" value="FI18310P1-RELATED"/>
    <property type="match status" value="1"/>
</dbReference>
<sequence length="342" mass="37584">MENKKYTKPILIGLTLVGGGYSLPASAVEGNDVLPSDAPYMVYLKDAHCSGTLIAPKTVLTAHHCIGFGAQKGNHAYLLHSGSQEVDENGRIPNPGIKVKIVEAYIADHIFEPSNGIGQDEFDDIAIVELESMPEGVTFLPVANQSIPLGAEVFPIGYSTSNLKRMPIPAIVAAKENSPDYEREVDMARCHSSKYFSNNLFTQEYSQADQAHCDYTEKAYEHRQEHGNYRPNRYSIAIENPPLDSSDSRFNVNEFGTVITKYSTFRGDSGGPLIYQGKVYGVASTGVNSYSQVHNQATFYAGFTRPGVFNWIVDTVKKIQNKSMEKNVSTAVLDAPIVFPID</sequence>
<dbReference type="SMART" id="SM00020">
    <property type="entry name" value="Tryp_SPc"/>
    <property type="match status" value="1"/>
</dbReference>
<keyword evidence="5" id="KW-1185">Reference proteome</keyword>
<dbReference type="PRINTS" id="PR00722">
    <property type="entry name" value="CHYMOTRYPSIN"/>
</dbReference>
<dbReference type="InterPro" id="IPR050430">
    <property type="entry name" value="Peptidase_S1"/>
</dbReference>
<organism evidence="4 5">
    <name type="scientific">Vibrio ordalii FS-238</name>
    <dbReference type="NCBI Taxonomy" id="617133"/>
    <lineage>
        <taxon>Bacteria</taxon>
        <taxon>Pseudomonadati</taxon>
        <taxon>Pseudomonadota</taxon>
        <taxon>Gammaproteobacteria</taxon>
        <taxon>Vibrionales</taxon>
        <taxon>Vibrionaceae</taxon>
        <taxon>Vibrio</taxon>
    </lineage>
</organism>
<evidence type="ECO:0000256" key="1">
    <source>
        <dbReference type="ARBA" id="ARBA00007664"/>
    </source>
</evidence>
<dbReference type="InterPro" id="IPR001254">
    <property type="entry name" value="Trypsin_dom"/>
</dbReference>
<dbReference type="PANTHER" id="PTHR24276">
    <property type="entry name" value="POLYSERASE-RELATED"/>
    <property type="match status" value="1"/>
</dbReference>
<dbReference type="Gene3D" id="2.40.10.10">
    <property type="entry name" value="Trypsin-like serine proteases"/>
    <property type="match status" value="2"/>
</dbReference>
<comment type="caution">
    <text evidence="4">The sequence shown here is derived from an EMBL/GenBank/DDBJ whole genome shotgun (WGS) entry which is preliminary data.</text>
</comment>
<comment type="similarity">
    <text evidence="1">Belongs to the peptidase S1 family.</text>
</comment>
<dbReference type="EMBL" id="AJYS02000266">
    <property type="protein sequence ID" value="OEE31654.1"/>
    <property type="molecule type" value="Genomic_DNA"/>
</dbReference>
<reference evidence="4 5" key="1">
    <citation type="journal article" date="2012" name="Science">
        <title>Ecological populations of bacteria act as socially cohesive units of antibiotic production and resistance.</title>
        <authorList>
            <person name="Cordero O.X."/>
            <person name="Wildschutte H."/>
            <person name="Kirkup B."/>
            <person name="Proehl S."/>
            <person name="Ngo L."/>
            <person name="Hussain F."/>
            <person name="Le Roux F."/>
            <person name="Mincer T."/>
            <person name="Polz M.F."/>
        </authorList>
    </citation>
    <scope>NUCLEOTIDE SEQUENCE [LARGE SCALE GENOMIC DNA]</scope>
    <source>
        <strain evidence="4 5">FS-238</strain>
    </source>
</reference>
<dbReference type="Proteomes" id="UP000094808">
    <property type="component" value="Unassembled WGS sequence"/>
</dbReference>
<dbReference type="PROSITE" id="PS50240">
    <property type="entry name" value="TRYPSIN_DOM"/>
    <property type="match status" value="1"/>
</dbReference>